<feature type="region of interest" description="Disordered" evidence="1">
    <location>
        <begin position="1"/>
        <end position="90"/>
    </location>
</feature>
<feature type="transmembrane region" description="Helical" evidence="2">
    <location>
        <begin position="396"/>
        <end position="416"/>
    </location>
</feature>
<dbReference type="KEGG" id="kphy:AOZ06_48855"/>
<feature type="domain" description="Peptidase S11 D-alanyl-D-alanine carboxypeptidase A N-terminal" evidence="3">
    <location>
        <begin position="105"/>
        <end position="327"/>
    </location>
</feature>
<reference evidence="4 5" key="1">
    <citation type="submission" date="2015-07" db="EMBL/GenBank/DDBJ databases">
        <title>Genome sequencing of Kibdelosporangium phytohabitans.</title>
        <authorList>
            <person name="Qin S."/>
            <person name="Xing K."/>
        </authorList>
    </citation>
    <scope>NUCLEOTIDE SEQUENCE [LARGE SCALE GENOMIC DNA]</scope>
    <source>
        <strain evidence="4 5">KLBMP1111</strain>
    </source>
</reference>
<evidence type="ECO:0000313" key="5">
    <source>
        <dbReference type="Proteomes" id="UP000063699"/>
    </source>
</evidence>
<dbReference type="GO" id="GO:0006508">
    <property type="term" value="P:proteolysis"/>
    <property type="evidence" value="ECO:0007669"/>
    <property type="project" value="InterPro"/>
</dbReference>
<dbReference type="EMBL" id="CP012752">
    <property type="protein sequence ID" value="ALG13735.1"/>
    <property type="molecule type" value="Genomic_DNA"/>
</dbReference>
<feature type="compositionally biased region" description="Polar residues" evidence="1">
    <location>
        <begin position="362"/>
        <end position="372"/>
    </location>
</feature>
<dbReference type="AlphaFoldDB" id="A0A0N7F5B1"/>
<sequence length="431" mass="44540">MAAVVTFAAAPVVNAQSTTTSTPKPGTSSGKNTPKPGSSSGSKQPDKPTDGEQATSCTAKAVPPPANEGNGDQLPPLDLPKEPVGGAEMGSCGAVLPKGANFPPDGITADSWLIADQDTGDVLAGFAPHARQRPAGTVKVLLTMVAIKEIAPDQVIVGTKEDTRQTGTRVGIVADGKYAAKDLIRALIVTPAADAANALARELGGPDVAAQKMNDLARGLNALDTRVVNPNGNDVPGQSTSAFDTALIYREAMRIPEFAEATGSKKVQIKPQGARNTAITRTNDNKLLDSYKSATGGKAGTTSAAKNVFVGSAERDGKKLIVTVMRSDQQPFEQAESLLEYGFTLAAARSKSVGKLAGASEPPQTSRTADTPSSDEEETSKQASSAAVHRSAFGTFGLPITLLAGAVVLVGLLMTAKRKMARAKRLRSQTR</sequence>
<keyword evidence="2" id="KW-0812">Transmembrane</keyword>
<dbReference type="PANTHER" id="PTHR21581:SF33">
    <property type="entry name" value="D-ALANYL-D-ALANINE CARBOXYPEPTIDASE DACB"/>
    <property type="match status" value="1"/>
</dbReference>
<dbReference type="STRING" id="860235.AOZ06_48855"/>
<proteinExistence type="predicted"/>
<keyword evidence="5" id="KW-1185">Reference proteome</keyword>
<evidence type="ECO:0000256" key="2">
    <source>
        <dbReference type="SAM" id="Phobius"/>
    </source>
</evidence>
<protein>
    <recommendedName>
        <fullName evidence="3">Peptidase S11 D-alanyl-D-alanine carboxypeptidase A N-terminal domain-containing protein</fullName>
    </recommendedName>
</protein>
<feature type="compositionally biased region" description="Low complexity" evidence="1">
    <location>
        <begin position="1"/>
        <end position="43"/>
    </location>
</feature>
<evidence type="ECO:0000313" key="4">
    <source>
        <dbReference type="EMBL" id="ALG13735.1"/>
    </source>
</evidence>
<dbReference type="SUPFAM" id="SSF56601">
    <property type="entry name" value="beta-lactamase/transpeptidase-like"/>
    <property type="match status" value="1"/>
</dbReference>
<dbReference type="Gene3D" id="3.40.710.10">
    <property type="entry name" value="DD-peptidase/beta-lactamase superfamily"/>
    <property type="match status" value="1"/>
</dbReference>
<feature type="region of interest" description="Disordered" evidence="1">
    <location>
        <begin position="354"/>
        <end position="386"/>
    </location>
</feature>
<dbReference type="PANTHER" id="PTHR21581">
    <property type="entry name" value="D-ALANYL-D-ALANINE CARBOXYPEPTIDASE"/>
    <property type="match status" value="1"/>
</dbReference>
<keyword evidence="2" id="KW-1133">Transmembrane helix</keyword>
<evidence type="ECO:0000256" key="1">
    <source>
        <dbReference type="SAM" id="MobiDB-lite"/>
    </source>
</evidence>
<dbReference type="GO" id="GO:0009002">
    <property type="term" value="F:serine-type D-Ala-D-Ala carboxypeptidase activity"/>
    <property type="evidence" value="ECO:0007669"/>
    <property type="project" value="InterPro"/>
</dbReference>
<dbReference type="Proteomes" id="UP000063699">
    <property type="component" value="Chromosome"/>
</dbReference>
<name>A0A0N7F5B1_9PSEU</name>
<evidence type="ECO:0000259" key="3">
    <source>
        <dbReference type="Pfam" id="PF00768"/>
    </source>
</evidence>
<dbReference type="InterPro" id="IPR001967">
    <property type="entry name" value="Peptidase_S11_N"/>
</dbReference>
<dbReference type="Pfam" id="PF00768">
    <property type="entry name" value="Peptidase_S11"/>
    <property type="match status" value="1"/>
</dbReference>
<organism evidence="4 5">
    <name type="scientific">Kibdelosporangium phytohabitans</name>
    <dbReference type="NCBI Taxonomy" id="860235"/>
    <lineage>
        <taxon>Bacteria</taxon>
        <taxon>Bacillati</taxon>
        <taxon>Actinomycetota</taxon>
        <taxon>Actinomycetes</taxon>
        <taxon>Pseudonocardiales</taxon>
        <taxon>Pseudonocardiaceae</taxon>
        <taxon>Kibdelosporangium</taxon>
    </lineage>
</organism>
<gene>
    <name evidence="4" type="ORF">AOZ06_48855</name>
</gene>
<keyword evidence="2" id="KW-0472">Membrane</keyword>
<dbReference type="InterPro" id="IPR012338">
    <property type="entry name" value="Beta-lactam/transpept-like"/>
</dbReference>
<accession>A0A0N7F5B1</accession>